<organism evidence="1 2">
    <name type="scientific">Volucribacter amazonae</name>
    <dbReference type="NCBI Taxonomy" id="256731"/>
    <lineage>
        <taxon>Bacteria</taxon>
        <taxon>Pseudomonadati</taxon>
        <taxon>Pseudomonadota</taxon>
        <taxon>Gammaproteobacteria</taxon>
        <taxon>Pasteurellales</taxon>
        <taxon>Pasteurellaceae</taxon>
        <taxon>Volucribacter</taxon>
    </lineage>
</organism>
<dbReference type="EMBL" id="LWID01000001">
    <property type="protein sequence ID" value="MDG6895046.1"/>
    <property type="molecule type" value="Genomic_DNA"/>
</dbReference>
<accession>A0A9X4SQ97</accession>
<dbReference type="PIRSF" id="PIRSF016624">
    <property type="entry name" value="Mu_prophg_I"/>
    <property type="match status" value="1"/>
</dbReference>
<gene>
    <name evidence="1" type="ORF">A6A20_05245</name>
</gene>
<protein>
    <recommendedName>
        <fullName evidence="3">Phage I-like protein</fullName>
    </recommendedName>
</protein>
<evidence type="ECO:0000313" key="2">
    <source>
        <dbReference type="Proteomes" id="UP001155500"/>
    </source>
</evidence>
<keyword evidence="2" id="KW-1185">Reference proteome</keyword>
<dbReference type="RefSeq" id="WP_279572484.1">
    <property type="nucleotide sequence ID" value="NZ_LWID01000001.1"/>
</dbReference>
<evidence type="ECO:0000313" key="1">
    <source>
        <dbReference type="EMBL" id="MDG6895046.1"/>
    </source>
</evidence>
<sequence>MTLSPIACSFALKEQSNGRIQLFPYGRFTAIDGRGKELGGWYVDETNGYQLAEQINLAQVKPMIDYEHQTLFIQTNGQGNPAAGWIIQAEYIDGEGLFADVEWTEKAQQHIKAKEYRYISPYFLPAQDGAVVQVINAALTNRPALHQLHEAIAASQQSNKEKTMLALLRDLFGLPQASEDEIKQKLTALSQAKGEQGIALSDVYSELNKQTALAAQVTAQTHIDLTQYVPLSEMKKVQQELVTLTQSINQDKVNQLVEVALSEGRLLPSQKEWAINLGQKDLQALSDYLAVTTVNPALTSTQTQGKAPEEKAVALSEGEKVAAKALGLTEAEFIQEHYLNK</sequence>
<dbReference type="Pfam" id="PF10123">
    <property type="entry name" value="Mu-like_Pro"/>
    <property type="match status" value="1"/>
</dbReference>
<evidence type="ECO:0008006" key="3">
    <source>
        <dbReference type="Google" id="ProtNLM"/>
    </source>
</evidence>
<dbReference type="AlphaFoldDB" id="A0A9X4SQ97"/>
<comment type="caution">
    <text evidence="1">The sequence shown here is derived from an EMBL/GenBank/DDBJ whole genome shotgun (WGS) entry which is preliminary data.</text>
</comment>
<proteinExistence type="predicted"/>
<reference evidence="1" key="1">
    <citation type="submission" date="2016-03" db="EMBL/GenBank/DDBJ databases">
        <title>Co-evolution between Pasteurellaceae and their hosts.</title>
        <authorList>
            <person name="Hansen M.J."/>
            <person name="Bojesen A.M."/>
            <person name="Planet P."/>
        </authorList>
    </citation>
    <scope>NUCLEOTIDE SEQUENCE</scope>
    <source>
        <strain evidence="1">146/S8/89</strain>
    </source>
</reference>
<dbReference type="InterPro" id="IPR012106">
    <property type="entry name" value="Phage_Mu_Gp1"/>
</dbReference>
<dbReference type="Proteomes" id="UP001155500">
    <property type="component" value="Unassembled WGS sequence"/>
</dbReference>
<name>A0A9X4SQ97_9PAST</name>